<dbReference type="Proteomes" id="UP001140206">
    <property type="component" value="Chromosome 3"/>
</dbReference>
<name>A0AAV8E2Z3_9POAL</name>
<organism evidence="1 2">
    <name type="scientific">Rhynchospora pubera</name>
    <dbReference type="NCBI Taxonomy" id="906938"/>
    <lineage>
        <taxon>Eukaryota</taxon>
        <taxon>Viridiplantae</taxon>
        <taxon>Streptophyta</taxon>
        <taxon>Embryophyta</taxon>
        <taxon>Tracheophyta</taxon>
        <taxon>Spermatophyta</taxon>
        <taxon>Magnoliopsida</taxon>
        <taxon>Liliopsida</taxon>
        <taxon>Poales</taxon>
        <taxon>Cyperaceae</taxon>
        <taxon>Cyperoideae</taxon>
        <taxon>Rhynchosporeae</taxon>
        <taxon>Rhynchospora</taxon>
    </lineage>
</organism>
<reference evidence="1" key="1">
    <citation type="submission" date="2022-08" db="EMBL/GenBank/DDBJ databases">
        <authorList>
            <person name="Marques A."/>
        </authorList>
    </citation>
    <scope>NUCLEOTIDE SEQUENCE</scope>
    <source>
        <strain evidence="1">RhyPub2mFocal</strain>
        <tissue evidence="1">Leaves</tissue>
    </source>
</reference>
<dbReference type="EMBL" id="JAMFTS010000003">
    <property type="protein sequence ID" value="KAJ4772868.1"/>
    <property type="molecule type" value="Genomic_DNA"/>
</dbReference>
<evidence type="ECO:0000313" key="1">
    <source>
        <dbReference type="EMBL" id="KAJ4772868.1"/>
    </source>
</evidence>
<gene>
    <name evidence="1" type="ORF">LUZ62_057125</name>
</gene>
<comment type="caution">
    <text evidence="1">The sequence shown here is derived from an EMBL/GenBank/DDBJ whole genome shotgun (WGS) entry which is preliminary data.</text>
</comment>
<dbReference type="AlphaFoldDB" id="A0AAV8E2Z3"/>
<accession>A0AAV8E2Z3</accession>
<keyword evidence="2" id="KW-1185">Reference proteome</keyword>
<proteinExistence type="predicted"/>
<sequence length="120" mass="13499">MKFSCLGNLEHIQQTWEATLNKSIEENRWGVLLNVGVKEEVATVALLDNIIKAWLIDGECLAVLDIDAVRGDVNHDNLNIWALQSNHGHGGATHITSTQATDLHHFDLNLDLKKNEVFRY</sequence>
<protein>
    <submittedName>
        <fullName evidence="1">Uncharacterized protein</fullName>
    </submittedName>
</protein>
<evidence type="ECO:0000313" key="2">
    <source>
        <dbReference type="Proteomes" id="UP001140206"/>
    </source>
</evidence>